<protein>
    <submittedName>
        <fullName evidence="1">Uncharacterized protein</fullName>
    </submittedName>
</protein>
<evidence type="ECO:0000313" key="2">
    <source>
        <dbReference type="Proteomes" id="UP000183104"/>
    </source>
</evidence>
<keyword evidence="2" id="KW-1185">Reference proteome</keyword>
<organism evidence="1 2">
    <name type="scientific">Thiohalorhabdus denitrificans</name>
    <dbReference type="NCBI Taxonomy" id="381306"/>
    <lineage>
        <taxon>Bacteria</taxon>
        <taxon>Pseudomonadati</taxon>
        <taxon>Pseudomonadota</taxon>
        <taxon>Gammaproteobacteria</taxon>
        <taxon>Thiohalorhabdales</taxon>
        <taxon>Thiohalorhabdaceae</taxon>
        <taxon>Thiohalorhabdus</taxon>
    </lineage>
</organism>
<dbReference type="STRING" id="381306.AN478_07680"/>
<dbReference type="Proteomes" id="UP000183104">
    <property type="component" value="Unassembled WGS sequence"/>
</dbReference>
<dbReference type="AlphaFoldDB" id="A0A0P9GJ13"/>
<dbReference type="RefSeq" id="WP_054966029.1">
    <property type="nucleotide sequence ID" value="NZ_FMUN01000003.1"/>
</dbReference>
<accession>A0A0P9GJ13</accession>
<proteinExistence type="predicted"/>
<dbReference type="OrthoDB" id="839391at2"/>
<name>A0A0P9GJ13_9GAMM</name>
<reference evidence="2" key="1">
    <citation type="submission" date="2016-10" db="EMBL/GenBank/DDBJ databases">
        <authorList>
            <person name="Varghese N."/>
        </authorList>
    </citation>
    <scope>NUCLEOTIDE SEQUENCE [LARGE SCALE GENOMIC DNA]</scope>
    <source>
        <strain evidence="2">HL 19</strain>
    </source>
</reference>
<evidence type="ECO:0000313" key="1">
    <source>
        <dbReference type="EMBL" id="SCY13316.1"/>
    </source>
</evidence>
<gene>
    <name evidence="1" type="ORF">SAMN05661077_1302</name>
</gene>
<sequence length="92" mass="9800">MSELDHECPICGTPLPASSRYPNHICEACVEKATDERGRPLGFANVSPTGGFQAVYRDTGADAPGHTCYIGSTRCWADEARMGGIVVEPVDS</sequence>
<dbReference type="EMBL" id="FMUN01000003">
    <property type="protein sequence ID" value="SCY13316.1"/>
    <property type="molecule type" value="Genomic_DNA"/>
</dbReference>